<keyword evidence="1" id="KW-0732">Signal</keyword>
<dbReference type="KEGG" id="madi:A7U43_07265"/>
<protein>
    <submittedName>
        <fullName evidence="2">Uncharacterized protein</fullName>
    </submittedName>
</protein>
<gene>
    <name evidence="2" type="ORF">A7U43_07265</name>
</gene>
<feature type="signal peptide" evidence="1">
    <location>
        <begin position="1"/>
        <end position="20"/>
    </location>
</feature>
<accession>A0A172UJX0</accession>
<evidence type="ECO:0000256" key="1">
    <source>
        <dbReference type="SAM" id="SignalP"/>
    </source>
</evidence>
<sequence>MRTLAALLCAALAAAAPVRADPAVPQPYSACPAELTGAATLPFGQALPLICQQQRWQAATAPTDPIDRWVSFGPVMALHGGGLRNPNLSPGPWTATPLDPDTRCAATQQVVVSAGVLGAPVTAEGVAGQALSLEVLPSLFDISMTGHCLWERDG</sequence>
<feature type="chain" id="PRO_5008002136" evidence="1">
    <location>
        <begin position="21"/>
        <end position="154"/>
    </location>
</feature>
<proteinExistence type="predicted"/>
<keyword evidence="3" id="KW-1185">Reference proteome</keyword>
<name>A0A172UJX0_9MYCO</name>
<evidence type="ECO:0000313" key="2">
    <source>
        <dbReference type="EMBL" id="ANE79150.1"/>
    </source>
</evidence>
<dbReference type="Proteomes" id="UP000077143">
    <property type="component" value="Chromosome"/>
</dbReference>
<organism evidence="2 3">
    <name type="scientific">Mycobacterium adipatum</name>
    <dbReference type="NCBI Taxonomy" id="1682113"/>
    <lineage>
        <taxon>Bacteria</taxon>
        <taxon>Bacillati</taxon>
        <taxon>Actinomycetota</taxon>
        <taxon>Actinomycetes</taxon>
        <taxon>Mycobacteriales</taxon>
        <taxon>Mycobacteriaceae</taxon>
        <taxon>Mycobacterium</taxon>
    </lineage>
</organism>
<dbReference type="AlphaFoldDB" id="A0A172UJX0"/>
<dbReference type="STRING" id="1682113.A7U43_07265"/>
<reference evidence="2 3" key="1">
    <citation type="submission" date="2016-05" db="EMBL/GenBank/DDBJ databases">
        <title>Complete genome sequence of a phthalic acid esters degrading Mycobacterium sp. YC-RL4.</title>
        <authorList>
            <person name="Ren L."/>
            <person name="Fan S."/>
            <person name="Ruth N."/>
            <person name="Jia Y."/>
            <person name="Wang J."/>
            <person name="Qiao C."/>
        </authorList>
    </citation>
    <scope>NUCLEOTIDE SEQUENCE [LARGE SCALE GENOMIC DNA]</scope>
    <source>
        <strain evidence="2 3">YC-RL4</strain>
    </source>
</reference>
<dbReference type="RefSeq" id="WP_067992873.1">
    <property type="nucleotide sequence ID" value="NZ_CP015596.1"/>
</dbReference>
<evidence type="ECO:0000313" key="3">
    <source>
        <dbReference type="Proteomes" id="UP000077143"/>
    </source>
</evidence>
<dbReference type="EMBL" id="CP015596">
    <property type="protein sequence ID" value="ANE79150.1"/>
    <property type="molecule type" value="Genomic_DNA"/>
</dbReference>
<dbReference type="OrthoDB" id="4714749at2"/>